<evidence type="ECO:0000256" key="2">
    <source>
        <dbReference type="ARBA" id="ARBA00007568"/>
    </source>
</evidence>
<dbReference type="InterPro" id="IPR011905">
    <property type="entry name" value="GlrX-like_pln_2"/>
</dbReference>
<protein>
    <recommendedName>
        <fullName evidence="7">Glutaredoxin domain-containing protein</fullName>
    </recommendedName>
</protein>
<dbReference type="PANTHER" id="PTHR10168">
    <property type="entry name" value="GLUTAREDOXIN"/>
    <property type="match status" value="1"/>
</dbReference>
<comment type="subcellular location">
    <subcellularLocation>
        <location evidence="1">Cytoplasm</location>
    </subcellularLocation>
</comment>
<dbReference type="Proteomes" id="UP001202328">
    <property type="component" value="Unassembled WGS sequence"/>
</dbReference>
<evidence type="ECO:0000256" key="4">
    <source>
        <dbReference type="ARBA" id="ARBA00023284"/>
    </source>
</evidence>
<accession>A0AAD4T0I6</accession>
<evidence type="ECO:0000256" key="1">
    <source>
        <dbReference type="ARBA" id="ARBA00004496"/>
    </source>
</evidence>
<reference evidence="5" key="1">
    <citation type="submission" date="2022-04" db="EMBL/GenBank/DDBJ databases">
        <title>A functionally conserved STORR gene fusion in Papaver species that diverged 16.8 million years ago.</title>
        <authorList>
            <person name="Catania T."/>
        </authorList>
    </citation>
    <scope>NUCLEOTIDE SEQUENCE</scope>
    <source>
        <strain evidence="5">S-188037</strain>
    </source>
</reference>
<dbReference type="AlphaFoldDB" id="A0AAD4T0I6"/>
<sequence length="181" mass="19925">MQQALPYRSWLTENSSTFMNEGLKLGRPADVVVHHPKALEEATKERNINSNMNKTMVKSMVTENEVNIFGRRGCCMSHVVKRLLLASGVNPAIYDVDREADKVVLIHELRILSTDDENTSSINMGDQFAAVFIGGHLFGGLEQLMGAYISGGLVPILKKAEALRLRIACPNISCFGFSASQ</sequence>
<evidence type="ECO:0000313" key="5">
    <source>
        <dbReference type="EMBL" id="KAI3928110.1"/>
    </source>
</evidence>
<evidence type="ECO:0000256" key="3">
    <source>
        <dbReference type="ARBA" id="ARBA00022490"/>
    </source>
</evidence>
<comment type="similarity">
    <text evidence="2">Belongs to the glutaredoxin family. CC-type subfamily.</text>
</comment>
<keyword evidence="3" id="KW-0963">Cytoplasm</keyword>
<dbReference type="InterPro" id="IPR036249">
    <property type="entry name" value="Thioredoxin-like_sf"/>
</dbReference>
<proteinExistence type="inferred from homology"/>
<dbReference type="SUPFAM" id="SSF52833">
    <property type="entry name" value="Thioredoxin-like"/>
    <property type="match status" value="1"/>
</dbReference>
<evidence type="ECO:0008006" key="7">
    <source>
        <dbReference type="Google" id="ProtNLM"/>
    </source>
</evidence>
<gene>
    <name evidence="5" type="ORF">MKW98_023711</name>
</gene>
<keyword evidence="4" id="KW-0676">Redox-active center</keyword>
<name>A0AAD4T0I6_9MAGN</name>
<dbReference type="GO" id="GO:0005737">
    <property type="term" value="C:cytoplasm"/>
    <property type="evidence" value="ECO:0007669"/>
    <property type="project" value="UniProtKB-SubCell"/>
</dbReference>
<organism evidence="5 6">
    <name type="scientific">Papaver atlanticum</name>
    <dbReference type="NCBI Taxonomy" id="357466"/>
    <lineage>
        <taxon>Eukaryota</taxon>
        <taxon>Viridiplantae</taxon>
        <taxon>Streptophyta</taxon>
        <taxon>Embryophyta</taxon>
        <taxon>Tracheophyta</taxon>
        <taxon>Spermatophyta</taxon>
        <taxon>Magnoliopsida</taxon>
        <taxon>Ranunculales</taxon>
        <taxon>Papaveraceae</taxon>
        <taxon>Papaveroideae</taxon>
        <taxon>Papaver</taxon>
    </lineage>
</organism>
<dbReference type="Gene3D" id="3.40.30.10">
    <property type="entry name" value="Glutaredoxin"/>
    <property type="match status" value="1"/>
</dbReference>
<evidence type="ECO:0000313" key="6">
    <source>
        <dbReference type="Proteomes" id="UP001202328"/>
    </source>
</evidence>
<dbReference type="PROSITE" id="PS51354">
    <property type="entry name" value="GLUTAREDOXIN_2"/>
    <property type="match status" value="1"/>
</dbReference>
<comment type="caution">
    <text evidence="5">The sequence shown here is derived from an EMBL/GenBank/DDBJ whole genome shotgun (WGS) entry which is preliminary data.</text>
</comment>
<keyword evidence="6" id="KW-1185">Reference proteome</keyword>
<dbReference type="EMBL" id="JAJJMB010007708">
    <property type="protein sequence ID" value="KAI3928110.1"/>
    <property type="molecule type" value="Genomic_DNA"/>
</dbReference>